<dbReference type="PANTHER" id="PTHR31157:SF1">
    <property type="entry name" value="SCP DOMAIN-CONTAINING PROTEIN"/>
    <property type="match status" value="1"/>
</dbReference>
<gene>
    <name evidence="5" type="ORF">AAE021_00920</name>
</gene>
<dbReference type="InterPro" id="IPR035940">
    <property type="entry name" value="CAP_sf"/>
</dbReference>
<feature type="transmembrane region" description="Helical" evidence="2">
    <location>
        <begin position="539"/>
        <end position="559"/>
    </location>
</feature>
<feature type="compositionally biased region" description="Basic and acidic residues" evidence="1">
    <location>
        <begin position="266"/>
        <end position="276"/>
    </location>
</feature>
<evidence type="ECO:0000256" key="3">
    <source>
        <dbReference type="SAM" id="SignalP"/>
    </source>
</evidence>
<keyword evidence="2" id="KW-0472">Membrane</keyword>
<keyword evidence="6" id="KW-1185">Reference proteome</keyword>
<organism evidence="5 6">
    <name type="scientific">Arthrobacter citreus</name>
    <dbReference type="NCBI Taxonomy" id="1670"/>
    <lineage>
        <taxon>Bacteria</taxon>
        <taxon>Bacillati</taxon>
        <taxon>Actinomycetota</taxon>
        <taxon>Actinomycetes</taxon>
        <taxon>Micrococcales</taxon>
        <taxon>Micrococcaceae</taxon>
        <taxon>Arthrobacter</taxon>
    </lineage>
</organism>
<evidence type="ECO:0000313" key="6">
    <source>
        <dbReference type="Proteomes" id="UP001448858"/>
    </source>
</evidence>
<dbReference type="Pfam" id="PF00188">
    <property type="entry name" value="CAP"/>
    <property type="match status" value="1"/>
</dbReference>
<protein>
    <submittedName>
        <fullName evidence="5">CAP domain-containing protein</fullName>
    </submittedName>
</protein>
<dbReference type="Proteomes" id="UP001448858">
    <property type="component" value="Chromosome"/>
</dbReference>
<feature type="domain" description="SCP" evidence="4">
    <location>
        <begin position="43"/>
        <end position="141"/>
    </location>
</feature>
<keyword evidence="2" id="KW-1133">Transmembrane helix</keyword>
<reference evidence="5 6" key="1">
    <citation type="submission" date="2024-04" db="EMBL/GenBank/DDBJ databases">
        <title>Arthrobacter sp. from Plains bison fecal sample.</title>
        <authorList>
            <person name="Ruzzini A."/>
        </authorList>
    </citation>
    <scope>NUCLEOTIDE SEQUENCE [LARGE SCALE GENOMIC DNA]</scope>
    <source>
        <strain evidence="5 6">EINP1</strain>
    </source>
</reference>
<feature type="region of interest" description="Disordered" evidence="1">
    <location>
        <begin position="245"/>
        <end position="276"/>
    </location>
</feature>
<dbReference type="RefSeq" id="WP_342023832.1">
    <property type="nucleotide sequence ID" value="NZ_CP151657.1"/>
</dbReference>
<evidence type="ECO:0000259" key="4">
    <source>
        <dbReference type="Pfam" id="PF00188"/>
    </source>
</evidence>
<name>A0ABZ2ZVR5_9MICC</name>
<feature type="signal peptide" evidence="3">
    <location>
        <begin position="1"/>
        <end position="28"/>
    </location>
</feature>
<sequence>MRVKKLVGVFTALAIALLTAVISIPSAAASSADAQFANRLYVLINDYRAQHALTPLRWDAQLSANSQSWTQQSADQANVHGAGVFQHSPGSYAFPENIVWNMSADQAFSWWVNSPAHRANMLRAADTGIGIGAVQLTAGPNRGAYLATAQFGQSTVSPEEDAAAREEAARAAEEKAAAEAAQRAAAEEAAAKAAAEEAAAKAAADAAAEKAAAEKAAADAAAKAAAEKAAADAAAKAAADKAAADAAAKAPQEEAAVPAPESTQAEQDKAAEEAAAKEAAAKKAAAEAAAKEAAAKEAAAQKAAEEAATKAAAEEAAAQKAAQDQAAEEAVAVKAAEEAAAAQAAEEQEAARAAAEPAAQQDAVELAAVQAETDAAAERAAAEEAAAAQAAAQKAAADAAAREAAERKAQAAAVLEQVSLGNEAPLTAAAQGTATAAAAGSQLRISGLEAAATYEVVLPSAGVNLGAMTADAIGSLAVAVPAVLTAGEHKVALFKNGSLAGWTTFTVEQAVTVLAAQSVPAAADGTTELAATGLNAAQLAIGGIGTLMALTGAAALAAVQRQRSTSVR</sequence>
<dbReference type="SUPFAM" id="SSF55797">
    <property type="entry name" value="PR-1-like"/>
    <property type="match status" value="1"/>
</dbReference>
<feature type="chain" id="PRO_5045545965" evidence="3">
    <location>
        <begin position="29"/>
        <end position="568"/>
    </location>
</feature>
<feature type="region of interest" description="Disordered" evidence="1">
    <location>
        <begin position="155"/>
        <end position="183"/>
    </location>
</feature>
<dbReference type="PANTHER" id="PTHR31157">
    <property type="entry name" value="SCP DOMAIN-CONTAINING PROTEIN"/>
    <property type="match status" value="1"/>
</dbReference>
<proteinExistence type="predicted"/>
<keyword evidence="3" id="KW-0732">Signal</keyword>
<keyword evidence="2" id="KW-0812">Transmembrane</keyword>
<evidence type="ECO:0000256" key="2">
    <source>
        <dbReference type="SAM" id="Phobius"/>
    </source>
</evidence>
<evidence type="ECO:0000256" key="1">
    <source>
        <dbReference type="SAM" id="MobiDB-lite"/>
    </source>
</evidence>
<dbReference type="Gene3D" id="3.40.33.10">
    <property type="entry name" value="CAP"/>
    <property type="match status" value="1"/>
</dbReference>
<feature type="compositionally biased region" description="Low complexity" evidence="1">
    <location>
        <begin position="245"/>
        <end position="256"/>
    </location>
</feature>
<accession>A0ABZ2ZVR5</accession>
<feature type="compositionally biased region" description="Basic and acidic residues" evidence="1">
    <location>
        <begin position="162"/>
        <end position="177"/>
    </location>
</feature>
<evidence type="ECO:0000313" key="5">
    <source>
        <dbReference type="EMBL" id="WZP16185.1"/>
    </source>
</evidence>
<dbReference type="CDD" id="cd05379">
    <property type="entry name" value="CAP_bacterial"/>
    <property type="match status" value="1"/>
</dbReference>
<dbReference type="EMBL" id="CP151657">
    <property type="protein sequence ID" value="WZP16185.1"/>
    <property type="molecule type" value="Genomic_DNA"/>
</dbReference>
<dbReference type="InterPro" id="IPR014044">
    <property type="entry name" value="CAP_dom"/>
</dbReference>